<dbReference type="PANTHER" id="PTHR45663">
    <property type="entry name" value="GEO12009P1"/>
    <property type="match status" value="1"/>
</dbReference>
<accession>A0A076ERX2</accession>
<keyword evidence="5" id="KW-1015">Disulfide bond</keyword>
<keyword evidence="3" id="KW-0813">Transport</keyword>
<comment type="similarity">
    <text evidence="2">Belongs to the thioredoxin family.</text>
</comment>
<evidence type="ECO:0000313" key="8">
    <source>
        <dbReference type="EMBL" id="AII06209.1"/>
    </source>
</evidence>
<gene>
    <name evidence="8" type="ORF">EP51_16995</name>
</gene>
<evidence type="ECO:0000259" key="7">
    <source>
        <dbReference type="PROSITE" id="PS51352"/>
    </source>
</evidence>
<evidence type="ECO:0000256" key="4">
    <source>
        <dbReference type="ARBA" id="ARBA00022982"/>
    </source>
</evidence>
<dbReference type="Pfam" id="PF00085">
    <property type="entry name" value="Thioredoxin"/>
    <property type="match status" value="1"/>
</dbReference>
<keyword evidence="4" id="KW-0249">Electron transport</keyword>
<sequence length="158" mass="16815">MTGITLLLIALFAAVVFGLVWQRRQGAVRSTGETTAVVTDQRRLLLEAAGIGPQSPEHPRRATVLHFSADWCGPCAAVRRVVGQVVADLAGEPEPPVEVEVDIDEYPALAKELGVLSLPTTFILDADLQQRFRVSGVPAATDLRAALGPLTRPPASNS</sequence>
<dbReference type="InterPro" id="IPR013766">
    <property type="entry name" value="Thioredoxin_domain"/>
</dbReference>
<dbReference type="AlphaFoldDB" id="A0A076ERX2"/>
<dbReference type="PANTHER" id="PTHR45663:SF11">
    <property type="entry name" value="GEO12009P1"/>
    <property type="match status" value="1"/>
</dbReference>
<dbReference type="SUPFAM" id="SSF52833">
    <property type="entry name" value="Thioredoxin-like"/>
    <property type="match status" value="1"/>
</dbReference>
<dbReference type="Proteomes" id="UP000028488">
    <property type="component" value="Chromosome"/>
</dbReference>
<dbReference type="GO" id="GO:0045454">
    <property type="term" value="P:cell redox homeostasis"/>
    <property type="evidence" value="ECO:0007669"/>
    <property type="project" value="TreeGrafter"/>
</dbReference>
<dbReference type="CDD" id="cd02947">
    <property type="entry name" value="TRX_family"/>
    <property type="match status" value="1"/>
</dbReference>
<dbReference type="InterPro" id="IPR036249">
    <property type="entry name" value="Thioredoxin-like_sf"/>
</dbReference>
<keyword evidence="6" id="KW-0676">Redox-active center</keyword>
<dbReference type="eggNOG" id="COG0526">
    <property type="taxonomic scope" value="Bacteria"/>
</dbReference>
<protein>
    <submittedName>
        <fullName evidence="8">Thioredoxin</fullName>
    </submittedName>
</protein>
<dbReference type="PROSITE" id="PS51352">
    <property type="entry name" value="THIOREDOXIN_2"/>
    <property type="match status" value="1"/>
</dbReference>
<organism evidence="8 9">
    <name type="scientific">Rhodococcus opacus</name>
    <name type="common">Nocardia opaca</name>
    <dbReference type="NCBI Taxonomy" id="37919"/>
    <lineage>
        <taxon>Bacteria</taxon>
        <taxon>Bacillati</taxon>
        <taxon>Actinomycetota</taxon>
        <taxon>Actinomycetes</taxon>
        <taxon>Mycobacteriales</taxon>
        <taxon>Nocardiaceae</taxon>
        <taxon>Rhodococcus</taxon>
    </lineage>
</organism>
<dbReference type="InterPro" id="IPR017937">
    <property type="entry name" value="Thioredoxin_CS"/>
</dbReference>
<evidence type="ECO:0000256" key="3">
    <source>
        <dbReference type="ARBA" id="ARBA00022448"/>
    </source>
</evidence>
<dbReference type="RefSeq" id="WP_112301222.1">
    <property type="nucleotide sequence ID" value="NZ_CP008947.1"/>
</dbReference>
<dbReference type="Gene3D" id="3.40.30.10">
    <property type="entry name" value="Glutaredoxin"/>
    <property type="match status" value="1"/>
</dbReference>
<evidence type="ECO:0000256" key="6">
    <source>
        <dbReference type="ARBA" id="ARBA00023284"/>
    </source>
</evidence>
<evidence type="ECO:0000256" key="2">
    <source>
        <dbReference type="ARBA" id="ARBA00008987"/>
    </source>
</evidence>
<name>A0A076ERX2_RHOOP</name>
<proteinExistence type="inferred from homology"/>
<evidence type="ECO:0000313" key="9">
    <source>
        <dbReference type="Proteomes" id="UP000028488"/>
    </source>
</evidence>
<reference evidence="8 9" key="1">
    <citation type="submission" date="2014-07" db="EMBL/GenBank/DDBJ databases">
        <title>Genome Sequence of Rhodococcus opacus Strain R7, a Biodegrader of Mono- and Polycyclic Aromatic Hydrocarbons.</title>
        <authorList>
            <person name="Di Gennaro P."/>
            <person name="Zampolli J."/>
            <person name="Presti I."/>
            <person name="Cappelletti M."/>
            <person name="D'Ursi P."/>
            <person name="Orro A."/>
            <person name="Mezzelani A."/>
            <person name="Milanesi L."/>
        </authorList>
    </citation>
    <scope>NUCLEOTIDE SEQUENCE [LARGE SCALE GENOMIC DNA]</scope>
    <source>
        <strain evidence="8 9">R7</strain>
    </source>
</reference>
<feature type="domain" description="Thioredoxin" evidence="7">
    <location>
        <begin position="8"/>
        <end position="152"/>
    </location>
</feature>
<dbReference type="PROSITE" id="PS00194">
    <property type="entry name" value="THIOREDOXIN_1"/>
    <property type="match status" value="1"/>
</dbReference>
<comment type="function">
    <text evidence="1">Participates in various redox reactions through the reversible oxidation of its active center dithiol to a disulfide and catalyzes dithiol-disulfide exchange reactions.</text>
</comment>
<dbReference type="GO" id="GO:0015035">
    <property type="term" value="F:protein-disulfide reductase activity"/>
    <property type="evidence" value="ECO:0007669"/>
    <property type="project" value="TreeGrafter"/>
</dbReference>
<evidence type="ECO:0000256" key="5">
    <source>
        <dbReference type="ARBA" id="ARBA00023157"/>
    </source>
</evidence>
<evidence type="ECO:0000256" key="1">
    <source>
        <dbReference type="ARBA" id="ARBA00003318"/>
    </source>
</evidence>
<dbReference type="EMBL" id="CP008947">
    <property type="protein sequence ID" value="AII06209.1"/>
    <property type="molecule type" value="Genomic_DNA"/>
</dbReference>
<dbReference type="GO" id="GO:0005829">
    <property type="term" value="C:cytosol"/>
    <property type="evidence" value="ECO:0007669"/>
    <property type="project" value="TreeGrafter"/>
</dbReference>